<protein>
    <submittedName>
        <fullName evidence="2">N-acetylglucosamine kinase</fullName>
    </submittedName>
</protein>
<comment type="caution">
    <text evidence="2">The sequence shown here is derived from an EMBL/GenBank/DDBJ whole genome shotgun (WGS) entry which is preliminary data.</text>
</comment>
<evidence type="ECO:0000313" key="3">
    <source>
        <dbReference type="Proteomes" id="UP000019489"/>
    </source>
</evidence>
<proteinExistence type="predicted"/>
<dbReference type="AlphaFoldDB" id="W9G9F9"/>
<dbReference type="PATRIC" id="fig|1386089.3.peg.1024"/>
<feature type="domain" description="ATPase BadF/BadG/BcrA/BcrD type" evidence="1">
    <location>
        <begin position="7"/>
        <end position="281"/>
    </location>
</feature>
<gene>
    <name evidence="2" type="ORF">N865_04455</name>
</gene>
<reference evidence="2 3" key="1">
    <citation type="submission" date="2013-08" db="EMBL/GenBank/DDBJ databases">
        <title>Intrasporangium oryzae NRRL B-24470.</title>
        <authorList>
            <person name="Liu H."/>
            <person name="Wang G."/>
        </authorList>
    </citation>
    <scope>NUCLEOTIDE SEQUENCE [LARGE SCALE GENOMIC DNA]</scope>
    <source>
        <strain evidence="2 3">NRRL B-24470</strain>
    </source>
</reference>
<keyword evidence="2" id="KW-0418">Kinase</keyword>
<dbReference type="PANTHER" id="PTHR43190:SF3">
    <property type="entry name" value="N-ACETYL-D-GLUCOSAMINE KINASE"/>
    <property type="match status" value="1"/>
</dbReference>
<evidence type="ECO:0000313" key="2">
    <source>
        <dbReference type="EMBL" id="EWT02685.1"/>
    </source>
</evidence>
<dbReference type="InterPro" id="IPR043129">
    <property type="entry name" value="ATPase_NBD"/>
</dbReference>
<dbReference type="EMBL" id="AWSA01000008">
    <property type="protein sequence ID" value="EWT02685.1"/>
    <property type="molecule type" value="Genomic_DNA"/>
</dbReference>
<evidence type="ECO:0000259" key="1">
    <source>
        <dbReference type="Pfam" id="PF01869"/>
    </source>
</evidence>
<dbReference type="GO" id="GO:0016301">
    <property type="term" value="F:kinase activity"/>
    <property type="evidence" value="ECO:0007669"/>
    <property type="project" value="UniProtKB-KW"/>
</dbReference>
<dbReference type="InterPro" id="IPR052519">
    <property type="entry name" value="Euk-type_GlcNAc_Kinase"/>
</dbReference>
<dbReference type="Pfam" id="PF01869">
    <property type="entry name" value="BcrAD_BadFG"/>
    <property type="match status" value="1"/>
</dbReference>
<dbReference type="eggNOG" id="COG2971">
    <property type="taxonomic scope" value="Bacteria"/>
</dbReference>
<dbReference type="InterPro" id="IPR002731">
    <property type="entry name" value="ATPase_BadF"/>
</dbReference>
<keyword evidence="2" id="KW-0808">Transferase</keyword>
<dbReference type="Gene3D" id="3.30.420.40">
    <property type="match status" value="2"/>
</dbReference>
<keyword evidence="3" id="KW-1185">Reference proteome</keyword>
<dbReference type="PANTHER" id="PTHR43190">
    <property type="entry name" value="N-ACETYL-D-GLUCOSAMINE KINASE"/>
    <property type="match status" value="1"/>
</dbReference>
<organism evidence="2 3">
    <name type="scientific">Intrasporangium oryzae NRRL B-24470</name>
    <dbReference type="NCBI Taxonomy" id="1386089"/>
    <lineage>
        <taxon>Bacteria</taxon>
        <taxon>Bacillati</taxon>
        <taxon>Actinomycetota</taxon>
        <taxon>Actinomycetes</taxon>
        <taxon>Micrococcales</taxon>
        <taxon>Intrasporangiaceae</taxon>
        <taxon>Intrasporangium</taxon>
    </lineage>
</organism>
<name>W9G9F9_9MICO</name>
<dbReference type="Proteomes" id="UP000019489">
    <property type="component" value="Unassembled WGS sequence"/>
</dbReference>
<accession>W9G9F9</accession>
<dbReference type="SUPFAM" id="SSF53067">
    <property type="entry name" value="Actin-like ATPase domain"/>
    <property type="match status" value="1"/>
</dbReference>
<dbReference type="STRING" id="1386089.N865_04455"/>
<sequence>MVSADADCLGYGASTGGNATAVGADRALAALAEAASTALTTAALGPEAVGQVVLAAAGEEYLLNERTVTQALAVPAAEYTRASDILAMYHSSAVEPAGVALVAGTGAVAGRFRNLVTERRVDGTGWLLGDRGSGFWIGRKIVRAVAADLDEAGEPTELTRLVVEELGLEPAQGDRSALLAALVSWAYNGQPVRLARLAPLAFRAEATDEQAAAITAEAELALARTLRLVRDGHDELPVVLGGSVVVQGVLRPGRPSGGALKRELAGADVRTAHDGVAGAAIVGLLHSNAVVDSDTLARLTRSIDELRAASS</sequence>